<proteinExistence type="predicted"/>
<reference evidence="1" key="1">
    <citation type="submission" date="2024-05" db="EMBL/GenBank/DDBJ databases">
        <authorList>
            <person name="Mugo M.M."/>
            <person name="Musyoki A.M."/>
            <person name="Makumi A.M."/>
            <person name="Mutai I."/>
            <person name="Drechsel O."/>
            <person name="Kering K.K."/>
            <person name="Muturi P."/>
            <person name="Mbae C.K."/>
            <person name="Kariuki S.M."/>
        </authorList>
    </citation>
    <scope>NUCLEOTIDE SEQUENCE</scope>
</reference>
<dbReference type="Pfam" id="PF11041">
    <property type="entry name" value="Phage_Wedge1"/>
    <property type="match status" value="1"/>
</dbReference>
<gene>
    <name evidence="1" type="ORF">TCZZUYSU_CDS0038</name>
</gene>
<evidence type="ECO:0000313" key="1">
    <source>
        <dbReference type="EMBL" id="XCH40809.1"/>
    </source>
</evidence>
<dbReference type="EMBL" id="PP856724">
    <property type="protein sequence ID" value="XCH40809.1"/>
    <property type="molecule type" value="Genomic_DNA"/>
</dbReference>
<protein>
    <submittedName>
        <fullName evidence="1">Structural protein</fullName>
    </submittedName>
</protein>
<sequence length="216" mass="24264">MANYRKLLIQQYAQQPKALATIQGFDDAIQEIWDGMVAVTNSLNIDLAYGKALDNVAARVGASRYIKKGVERTFFGFNNLDTTAGFGGSSGYRGGVFYRYGASTFDPLTLDDTDLRTYIKMKIWKNMQQANFPYLIAFLTEFFGENNFIVTDNEDMTVNIEIYGTLTPIKQVLIVNYDILPRASGVKYNLNTSITPTDSLYRYVTVNLPAQVNVYG</sequence>
<accession>A0AAU8GFR4</accession>
<name>A0AAU8GFR4_9CAUD</name>
<organism evidence="1">
    <name type="scientific">Salmonella phage vB_SEnST11_KE25</name>
    <dbReference type="NCBI Taxonomy" id="3161176"/>
    <lineage>
        <taxon>Viruses</taxon>
        <taxon>Duplodnaviria</taxon>
        <taxon>Heunggongvirae</taxon>
        <taxon>Uroviricota</taxon>
        <taxon>Caudoviricetes</taxon>
        <taxon>Rosemountvirus</taxon>
    </lineage>
</organism>
<dbReference type="InterPro" id="IPR021283">
    <property type="entry name" value="Phage_Wedge1"/>
</dbReference>